<evidence type="ECO:0000313" key="9">
    <source>
        <dbReference type="EMBL" id="MDB9221595.1"/>
    </source>
</evidence>
<reference evidence="9" key="1">
    <citation type="submission" date="2023-01" db="EMBL/GenBank/DDBJ databases">
        <title>Human gut microbiome strain richness.</title>
        <authorList>
            <person name="Chen-Liaw A."/>
        </authorList>
    </citation>
    <scope>NUCLEOTIDE SEQUENCE</scope>
    <source>
        <strain evidence="9">RTP21484st1_B7_RTP21484_190118</strain>
    </source>
</reference>
<name>A0AAW6FE20_9BACT</name>
<comment type="similarity">
    <text evidence="7">Belongs to the TonB-dependent receptor family.</text>
</comment>
<protein>
    <submittedName>
        <fullName evidence="9">SusC/RagA family TonB-linked outer membrane protein</fullName>
    </submittedName>
</protein>
<dbReference type="SUPFAM" id="SSF49464">
    <property type="entry name" value="Carboxypeptidase regulatory domain-like"/>
    <property type="match status" value="1"/>
</dbReference>
<dbReference type="SUPFAM" id="SSF56935">
    <property type="entry name" value="Porins"/>
    <property type="match status" value="1"/>
</dbReference>
<keyword evidence="6 7" id="KW-0998">Cell outer membrane</keyword>
<evidence type="ECO:0000256" key="2">
    <source>
        <dbReference type="ARBA" id="ARBA00022448"/>
    </source>
</evidence>
<comment type="subcellular location">
    <subcellularLocation>
        <location evidence="1 7">Cell outer membrane</location>
        <topology evidence="1 7">Multi-pass membrane protein</topology>
    </subcellularLocation>
</comment>
<evidence type="ECO:0000256" key="4">
    <source>
        <dbReference type="ARBA" id="ARBA00022692"/>
    </source>
</evidence>
<dbReference type="Gene3D" id="2.170.130.10">
    <property type="entry name" value="TonB-dependent receptor, plug domain"/>
    <property type="match status" value="1"/>
</dbReference>
<dbReference type="InterPro" id="IPR012910">
    <property type="entry name" value="Plug_dom"/>
</dbReference>
<feature type="domain" description="Secretin/TonB short N-terminal" evidence="8">
    <location>
        <begin position="69"/>
        <end position="120"/>
    </location>
</feature>
<dbReference type="InterPro" id="IPR023996">
    <property type="entry name" value="TonB-dep_OMP_SusC/RagA"/>
</dbReference>
<organism evidence="9 10">
    <name type="scientific">Odoribacter splanchnicus</name>
    <dbReference type="NCBI Taxonomy" id="28118"/>
    <lineage>
        <taxon>Bacteria</taxon>
        <taxon>Pseudomonadati</taxon>
        <taxon>Bacteroidota</taxon>
        <taxon>Bacteroidia</taxon>
        <taxon>Bacteroidales</taxon>
        <taxon>Odoribacteraceae</taxon>
        <taxon>Odoribacter</taxon>
    </lineage>
</organism>
<dbReference type="Pfam" id="PF07715">
    <property type="entry name" value="Plug"/>
    <property type="match status" value="1"/>
</dbReference>
<evidence type="ECO:0000259" key="8">
    <source>
        <dbReference type="SMART" id="SM00965"/>
    </source>
</evidence>
<dbReference type="InterPro" id="IPR037066">
    <property type="entry name" value="Plug_dom_sf"/>
</dbReference>
<dbReference type="RefSeq" id="WP_272054251.1">
    <property type="nucleotide sequence ID" value="NZ_JAQMRB010000002.1"/>
</dbReference>
<keyword evidence="5 7" id="KW-0472">Membrane</keyword>
<dbReference type="Pfam" id="PF07660">
    <property type="entry name" value="STN"/>
    <property type="match status" value="1"/>
</dbReference>
<gene>
    <name evidence="9" type="ORF">PN645_01080</name>
</gene>
<dbReference type="InterPro" id="IPR008969">
    <property type="entry name" value="CarboxyPept-like_regulatory"/>
</dbReference>
<evidence type="ECO:0000256" key="3">
    <source>
        <dbReference type="ARBA" id="ARBA00022452"/>
    </source>
</evidence>
<dbReference type="NCBIfam" id="TIGR04057">
    <property type="entry name" value="SusC_RagA_signa"/>
    <property type="match status" value="1"/>
</dbReference>
<evidence type="ECO:0000313" key="10">
    <source>
        <dbReference type="Proteomes" id="UP001212263"/>
    </source>
</evidence>
<dbReference type="AlphaFoldDB" id="A0AAW6FE20"/>
<evidence type="ECO:0000256" key="5">
    <source>
        <dbReference type="ARBA" id="ARBA00023136"/>
    </source>
</evidence>
<dbReference type="SMART" id="SM00965">
    <property type="entry name" value="STN"/>
    <property type="match status" value="1"/>
</dbReference>
<dbReference type="Gene3D" id="2.60.40.1120">
    <property type="entry name" value="Carboxypeptidase-like, regulatory domain"/>
    <property type="match status" value="1"/>
</dbReference>
<keyword evidence="2 7" id="KW-0813">Transport</keyword>
<accession>A0AAW6FE20</accession>
<evidence type="ECO:0000256" key="7">
    <source>
        <dbReference type="PROSITE-ProRule" id="PRU01360"/>
    </source>
</evidence>
<dbReference type="EMBL" id="JAQMRD010000001">
    <property type="protein sequence ID" value="MDB9221595.1"/>
    <property type="molecule type" value="Genomic_DNA"/>
</dbReference>
<dbReference type="NCBIfam" id="TIGR04056">
    <property type="entry name" value="OMP_RagA_SusC"/>
    <property type="match status" value="1"/>
</dbReference>
<dbReference type="Proteomes" id="UP001212263">
    <property type="component" value="Unassembled WGS sequence"/>
</dbReference>
<dbReference type="InterPro" id="IPR039426">
    <property type="entry name" value="TonB-dep_rcpt-like"/>
</dbReference>
<dbReference type="InterPro" id="IPR023997">
    <property type="entry name" value="TonB-dep_OMP_SusC/RagA_CS"/>
</dbReference>
<dbReference type="InterPro" id="IPR011662">
    <property type="entry name" value="Secretin/TonB_short_N"/>
</dbReference>
<dbReference type="InterPro" id="IPR036942">
    <property type="entry name" value="Beta-barrel_TonB_sf"/>
</dbReference>
<keyword evidence="4 7" id="KW-0812">Transmembrane</keyword>
<evidence type="ECO:0000256" key="6">
    <source>
        <dbReference type="ARBA" id="ARBA00023237"/>
    </source>
</evidence>
<sequence length="1143" mass="130188">MKKNRNLGNSGWIRLPQKLLVMNLKILFLVCIVNTVSANGFSQLKKLNVDFSGQEITRVLDFLTTQTGYEFVYRKGVLNTAEKVTLELKEATLEQVLDQVLRQNGFDYEIVDNMVILRKLEPNQQKKEIRIAGQVTDGKGGVLPGVTVMVKGTSWGASTDTEGKYSLSLPTGNEDYILVFTMVGMETKEVKVGKRTEIHVVLQETVSELEDVIVTGYYTQTKKSFTGAARTITSKELEQGGNQNILSALQNIDPSFVKLTDNQMGSNPNAIPDFQIRGTGSISGVRDQYSGNPNMPVFIVDGFETTAEKVFDMDPYRVATITLLKDAAATAIYGSRASNGVVVITTLASASGKMSVSYNGDITFYAADLSDYNLCNAREKLEIETLAGMYDISKRLSYTQDKFSDKVYMDEAYNRRLANIREGVNTYWLDKPLNSVTLAHKHSLRLDGGNDYIRYALELNYNNTPGVMKESGRERFGLGVELQYMWKGLTFKNQLNYSRIKAKNSPYGSFSEYTKMNPYVKYKDEEGNLIYKVDEDDRWHPVSSRRQFFYNPLYNATLNVTDESGYNDLTDKFGLNWYISDKLQLKGSFSFTFQNTFGDIFKPAKHTDFAEYTGDDFDRRGSYTASRGDAFSYDASIVLNYFLQHKKHVINSNLGWNAQQNRTKSFTVKTEGFPNENLDYISFATQYEKAGSPSGDEYTSRLVGFLGNLNYSWDERFLVDLSFREDASSQFGADNRWAPFWSAGLGWNLHHEKFLKDKDWLQQLKIRGSYGLTGSQNYDPYQSITTYKYLTGERYHYSVGAIVMAMGNRELSWQRTLQQNYGLDLTLWKERVDLSADYYIKTSKDVLTSVTLPPSLGFSSYMDNLGEVENRGWELNLKVTILKNQKNSLYWSVNGSAIHNKNKLLKISNALQAYNEKQDDLTTTGEQKDGVNRPRVRYMEGASMNSIWVNKSLGIDPVTGNEIFKARNGDIVSEWSTDNYVIAGCTDSDVEGIFGTNFAWKGFSLNMSFRYRIGGQIYNQTLVDKVQDVDLRYNVDRRAFEERWQKPGDQVRFAAFSETHNGMNVGYVTRPTSRFIEDYNYLELATLNLSYEFGINRLKRFGIKRLKAMFYMNDVFHASSVKQERGIDYPFARNFSVGLQVRF</sequence>
<keyword evidence="3 7" id="KW-1134">Transmembrane beta strand</keyword>
<dbReference type="PROSITE" id="PS52016">
    <property type="entry name" value="TONB_DEPENDENT_REC_3"/>
    <property type="match status" value="1"/>
</dbReference>
<dbReference type="Pfam" id="PF13715">
    <property type="entry name" value="CarbopepD_reg_2"/>
    <property type="match status" value="1"/>
</dbReference>
<evidence type="ECO:0000256" key="1">
    <source>
        <dbReference type="ARBA" id="ARBA00004571"/>
    </source>
</evidence>
<dbReference type="GO" id="GO:0009279">
    <property type="term" value="C:cell outer membrane"/>
    <property type="evidence" value="ECO:0007669"/>
    <property type="project" value="UniProtKB-SubCell"/>
</dbReference>
<proteinExistence type="inferred from homology"/>
<dbReference type="Gene3D" id="2.40.170.20">
    <property type="entry name" value="TonB-dependent receptor, beta-barrel domain"/>
    <property type="match status" value="1"/>
</dbReference>
<comment type="caution">
    <text evidence="9">The sequence shown here is derived from an EMBL/GenBank/DDBJ whole genome shotgun (WGS) entry which is preliminary data.</text>
</comment>